<dbReference type="FunFam" id="3.30.559.10:FF:000012">
    <property type="entry name" value="Non-ribosomal peptide synthetase"/>
    <property type="match status" value="1"/>
</dbReference>
<dbReference type="Pfam" id="PF13193">
    <property type="entry name" value="AMP-binding_C"/>
    <property type="match status" value="3"/>
</dbReference>
<dbReference type="GO" id="GO:0031177">
    <property type="term" value="F:phosphopantetheine binding"/>
    <property type="evidence" value="ECO:0007669"/>
    <property type="project" value="InterPro"/>
</dbReference>
<keyword evidence="8" id="KW-1185">Reference proteome</keyword>
<feature type="domain" description="Carrier" evidence="6">
    <location>
        <begin position="1014"/>
        <end position="1088"/>
    </location>
</feature>
<dbReference type="Gene3D" id="2.30.38.10">
    <property type="entry name" value="Luciferase, Domain 3"/>
    <property type="match status" value="3"/>
</dbReference>
<dbReference type="Proteomes" id="UP000235116">
    <property type="component" value="Chromosome"/>
</dbReference>
<dbReference type="CDD" id="cd12117">
    <property type="entry name" value="A_NRPS_Srf_like"/>
    <property type="match status" value="3"/>
</dbReference>
<dbReference type="SUPFAM" id="SSF56801">
    <property type="entry name" value="Acetyl-CoA synthetase-like"/>
    <property type="match status" value="3"/>
</dbReference>
<protein>
    <recommendedName>
        <fullName evidence="6">Carrier domain-containing protein</fullName>
    </recommendedName>
</protein>
<dbReference type="NCBIfam" id="TIGR01733">
    <property type="entry name" value="AA-adenyl-dom"/>
    <property type="match status" value="3"/>
</dbReference>
<dbReference type="SMART" id="SM00823">
    <property type="entry name" value="PKS_PP"/>
    <property type="match status" value="2"/>
</dbReference>
<dbReference type="InterPro" id="IPR020845">
    <property type="entry name" value="AMP-binding_CS"/>
</dbReference>
<dbReference type="GO" id="GO:0003824">
    <property type="term" value="F:catalytic activity"/>
    <property type="evidence" value="ECO:0007669"/>
    <property type="project" value="InterPro"/>
</dbReference>
<dbReference type="Gene3D" id="1.10.1200.10">
    <property type="entry name" value="ACP-like"/>
    <property type="match status" value="3"/>
</dbReference>
<dbReference type="SUPFAM" id="SSF47336">
    <property type="entry name" value="ACP-like"/>
    <property type="match status" value="3"/>
</dbReference>
<dbReference type="PANTHER" id="PTHR45527:SF1">
    <property type="entry name" value="FATTY ACID SYNTHASE"/>
    <property type="match status" value="1"/>
</dbReference>
<dbReference type="Gene3D" id="3.30.559.30">
    <property type="entry name" value="Nonribosomal peptide synthetase, condensation domain"/>
    <property type="match status" value="5"/>
</dbReference>
<dbReference type="InterPro" id="IPR020806">
    <property type="entry name" value="PKS_PP-bd"/>
</dbReference>
<dbReference type="PROSITE" id="PS00455">
    <property type="entry name" value="AMP_BINDING"/>
    <property type="match status" value="3"/>
</dbReference>
<organism evidence="7 8">
    <name type="scientific">Ketobacter alkanivorans</name>
    <dbReference type="NCBI Taxonomy" id="1917421"/>
    <lineage>
        <taxon>Bacteria</taxon>
        <taxon>Pseudomonadati</taxon>
        <taxon>Pseudomonadota</taxon>
        <taxon>Gammaproteobacteria</taxon>
        <taxon>Pseudomonadales</taxon>
        <taxon>Ketobacteraceae</taxon>
        <taxon>Ketobacter</taxon>
    </lineage>
</organism>
<keyword evidence="4" id="KW-0597">Phosphoprotein</keyword>
<dbReference type="InterPro" id="IPR010071">
    <property type="entry name" value="AA_adenyl_dom"/>
</dbReference>
<evidence type="ECO:0000256" key="2">
    <source>
        <dbReference type="ARBA" id="ARBA00006432"/>
    </source>
</evidence>
<feature type="domain" description="Carrier" evidence="6">
    <location>
        <begin position="2546"/>
        <end position="2620"/>
    </location>
</feature>
<evidence type="ECO:0000256" key="5">
    <source>
        <dbReference type="ARBA" id="ARBA00022737"/>
    </source>
</evidence>
<dbReference type="FunFam" id="3.40.50.980:FF:000001">
    <property type="entry name" value="Non-ribosomal peptide synthetase"/>
    <property type="match status" value="3"/>
</dbReference>
<dbReference type="CDD" id="cd19543">
    <property type="entry name" value="DCL_NRPS"/>
    <property type="match status" value="2"/>
</dbReference>
<dbReference type="NCBIfam" id="TIGR01720">
    <property type="entry name" value="NRPS-para261"/>
    <property type="match status" value="2"/>
</dbReference>
<dbReference type="KEGG" id="kak:Kalk_02120"/>
<dbReference type="InterPro" id="IPR010060">
    <property type="entry name" value="NRPS_synth"/>
</dbReference>
<dbReference type="Gene3D" id="3.30.300.30">
    <property type="match status" value="3"/>
</dbReference>
<dbReference type="EMBL" id="CP022684">
    <property type="protein sequence ID" value="AUM11295.1"/>
    <property type="molecule type" value="Genomic_DNA"/>
</dbReference>
<dbReference type="CDD" id="cd19531">
    <property type="entry name" value="LCL_NRPS-like"/>
    <property type="match status" value="1"/>
</dbReference>
<dbReference type="NCBIfam" id="NF003417">
    <property type="entry name" value="PRK04813.1"/>
    <property type="match status" value="3"/>
</dbReference>
<feature type="domain" description="Carrier" evidence="6">
    <location>
        <begin position="4085"/>
        <end position="4160"/>
    </location>
</feature>
<dbReference type="GO" id="GO:0005737">
    <property type="term" value="C:cytoplasm"/>
    <property type="evidence" value="ECO:0007669"/>
    <property type="project" value="TreeGrafter"/>
</dbReference>
<dbReference type="FunFam" id="1.10.1200.10:FF:000005">
    <property type="entry name" value="Nonribosomal peptide synthetase 1"/>
    <property type="match status" value="3"/>
</dbReference>
<dbReference type="InterPro" id="IPR036736">
    <property type="entry name" value="ACP-like_sf"/>
</dbReference>
<evidence type="ECO:0000256" key="4">
    <source>
        <dbReference type="ARBA" id="ARBA00022553"/>
    </source>
</evidence>
<dbReference type="CDD" id="cd19534">
    <property type="entry name" value="E_NRPS"/>
    <property type="match status" value="2"/>
</dbReference>
<dbReference type="InterPro" id="IPR045851">
    <property type="entry name" value="AMP-bd_C_sf"/>
</dbReference>
<dbReference type="InterPro" id="IPR009081">
    <property type="entry name" value="PP-bd_ACP"/>
</dbReference>
<dbReference type="InterPro" id="IPR001242">
    <property type="entry name" value="Condensation_dom"/>
</dbReference>
<dbReference type="FunFam" id="3.30.300.30:FF:000010">
    <property type="entry name" value="Enterobactin synthetase component F"/>
    <property type="match status" value="2"/>
</dbReference>
<gene>
    <name evidence="7" type="ORF">Kalk_02120</name>
</gene>
<dbReference type="PANTHER" id="PTHR45527">
    <property type="entry name" value="NONRIBOSOMAL PEPTIDE SYNTHETASE"/>
    <property type="match status" value="1"/>
</dbReference>
<keyword evidence="3" id="KW-0596">Phosphopantetheine</keyword>
<evidence type="ECO:0000256" key="1">
    <source>
        <dbReference type="ARBA" id="ARBA00001957"/>
    </source>
</evidence>
<dbReference type="Pfam" id="PF00550">
    <property type="entry name" value="PP-binding"/>
    <property type="match status" value="3"/>
</dbReference>
<reference evidence="8" key="1">
    <citation type="submission" date="2017-08" db="EMBL/GenBank/DDBJ databases">
        <title>Direct submision.</title>
        <authorList>
            <person name="Kim S.-J."/>
            <person name="Rhee S.-K."/>
        </authorList>
    </citation>
    <scope>NUCLEOTIDE SEQUENCE [LARGE SCALE GENOMIC DNA]</scope>
    <source>
        <strain evidence="8">GI5</strain>
    </source>
</reference>
<comment type="cofactor">
    <cofactor evidence="1">
        <name>pantetheine 4'-phosphate</name>
        <dbReference type="ChEBI" id="CHEBI:47942"/>
    </cofactor>
</comment>
<proteinExistence type="inferred from homology"/>
<dbReference type="Pfam" id="PF00501">
    <property type="entry name" value="AMP-binding"/>
    <property type="match status" value="3"/>
</dbReference>
<comment type="similarity">
    <text evidence="2">Belongs to the ATP-dependent AMP-binding enzyme family.</text>
</comment>
<dbReference type="Pfam" id="PF00668">
    <property type="entry name" value="Condensation"/>
    <property type="match status" value="5"/>
</dbReference>
<evidence type="ECO:0000313" key="7">
    <source>
        <dbReference type="EMBL" id="AUM11295.1"/>
    </source>
</evidence>
<dbReference type="InterPro" id="IPR000873">
    <property type="entry name" value="AMP-dep_synth/lig_dom"/>
</dbReference>
<dbReference type="GO" id="GO:0044550">
    <property type="term" value="P:secondary metabolite biosynthetic process"/>
    <property type="evidence" value="ECO:0007669"/>
    <property type="project" value="TreeGrafter"/>
</dbReference>
<dbReference type="Gene3D" id="3.30.559.10">
    <property type="entry name" value="Chloramphenicol acetyltransferase-like domain"/>
    <property type="match status" value="5"/>
</dbReference>
<evidence type="ECO:0000256" key="3">
    <source>
        <dbReference type="ARBA" id="ARBA00022450"/>
    </source>
</evidence>
<sequence>MTDKKLLSRLASLTPEQREALLKQLQKKKTQGAEPRKDAIVAVQRDSNRIAMSYAQQRLWFIDQLQSGSASYNISAALRLKGALDVEALRMSFDEIVRRHEVLRTTFVTDEGQGRQVINQHQRWELPTISLEPLSSEEQDEVIKARFKGDAHTSFDLINGPLLRTRLIRLNNLEHVIIVSMHHIISDGWSMGVFIQEMALLYDAYRQDKNSPLQDLSIQYADYSLWQREWLSGDRLDRQLSYWKTRLDGVPVLEMPTDFPRPPVHSYEGRNLHFSFSEDLTQALNRLAKQQGVTLFMLLFAGLQVLLHRYSGQDDICVGTPIAGRVRPEVEKLIGCFVNTLAIRSNLGNSPSFIALVKQVQQNLTSAYDHQDIPFERLVDELGVAREMSHTPLFQVMFVLQNATAGSTLSVPGLDIELLPEESETSKFDITINMREEKGCLKGDFEYRTDLFAEDTMHRMVSHLTNLLQKLVKNPEQSIDDVDYLTEAERTQLLEEWNATSTAYERDSDILDVFQLVVEEHGDTVAVQCGEARLSYSDLDHMSNHIAHALRERRVESNARVGLCAERSVETIAAILGILKVGAAYVPLDPSYPEERLKYMLADTQAPIVICHSHLMEKLPVDQACLLELDSFAGQTEPAAGLAIRVGPKAPAYVMYTSGSTGKPKGIEVVHRNVVRLVRNTTFMNMDANIAFLQYAPISFDAATLEIWAPLLNGGKVVVAPKGQLTPEEIGSVIEQGNVNAAWFTAALFHYIAEYHIDVLRPLKQLLAGGDVLAPKVARKVLEELPQITLINGYGPTENTTFTCCYSMSAVADVRHTVPIGRPISNTTAYVLDRNLKPVPVGIPGELYTGGDGVSNGYLNRDELTSEVFLDDPFSVSSGSKMYKTGDLVRYFSDGNIEYLGRVDQQVKIRGFRIELSEIEDALGKINTVREVAVIAREDNPGVKRLVAYLVPVTGANPTASELRSELKQALPEYMIPSAFVSMETLPVTANGKLDRRSLPKPEQDSDIALKRIPPRTEKEIILVDIWKQVLNLDELGIRDNFFEMGGDSILSIQIISRAKLAGLHITTKHIFENQTVEELAMVASEVESPVLAEQGQVTGELILAPIQHWFFNHRFVNEHHWNQSVLLDIAPEQGFSVDQLRLAMVGLVLQHDALRLRFERDESGVRQFFLAAQDVREHAYIEEVDLSSLPADAESAGITDHCNRLQASLNLHRGPLLAVGLFQLSGGRRKLLLVLHHLVVDGVSWRILLEDFNAALETVLKGEEVALGYKTTSYKQWVESLKEGIDYGHFNNEIDYWESITDKEKPNLPLDFPGGSLKVSDTTSFSVSLPEGLTQSLLRDVHHSYRTEINDLLLTALARCISDWSGNVDIYIDLEGHGREMFSDKIDLSRTVGWFTSVYPVRLKYENGQSLQDNLKSIKEQLRHIPAKGFGYGALRYLGGPNQNERLQSAPAADIVFNYLGQFNSLLENSSWFSVAKEDRGHEHSLESDDPHPLSINSHIVGDSLRVDWIYSKAIFKSETIEKLAQQYIAALEQLIQHCIQPIAFGYTPSDFPLSGLNQSQIDRLIGAQRDIESVYPLSPMQEGMLFHSLFDNDDGVYFEQLSVEVLGGVNRETLKSAWSNVVNRHPALRSAFVWQDIDRPLQIVYQRIDMEIVELDWRYLGDGQVQDRLDTWLEKDRQRGFDFERPGLMRLAWVDMPGNRARLIWSFHHIVLDGWSLPLVMGEVFQTYGLMIKGEDPRLPQPGSYEDFISYLEKVDKGDALQFWKLYLGGFEAATPLPNKRSPMSGVDKAFLENEFILDESFTGRLQQFARDQHVTLNTVLQAAWGVLLARYSGDKDVVFGTTVSGRPADLANVENIVGLFINTLPLRVQLDSQTTILPLLKSMQDEQLDLRRFEYTPLVDIHRVSQVPGDQSLFDSILVFENYPVGEAVHSADELLDFGHITTIEHTNFPMTVIVEPSDQLRVKLSYDASLFDSTTISRALDHLRTLLHGILSQPDVPLLRLPMLSETERTQVLHEWNPPAANYPRNLCLHQIFERHAKAHPERVALVAGEVELTYAELNAKANRLARHLQALGVKDGCYVAIALERSVEMIVSILATLKIGAAYVPVDPDYPAERVEYMLSDAMAPVVISLSSQAEKLIQIVKSGSLETNILLLDQEEEKICSKSGDNLISNFSAHPSRHAYIIYTSGSTGRPKGVLVNQLSVLRLVLDTNYFTLDASDRVCHVSNVSFDAAIFDVWAPLLNGVGMVLFTREQLLNPDLFLQEMTRTNANTSFITTALFNMYMSTEPRIISRFKYLIVGGEPLDPSVIRAALKQHKPKHLINGYGPTENTTFSTYNDITFLPESATNVPVGRPISGSTAYVLDECMQPVPVGVKGELYVGGDGVALGYLNDPERTALSFVPDPFSSNPSDRLYKTGDIARYNEHGEIEILGRADDQVKVRGFRIELSEVEANLSRIDAVQDVVVLVKLDSDNQKKLVAYVKLEGEGDAQTLRQMALEYLPKHMVPASFMIIAEFPLTSNGKVDKRALPEPVFEKTGSYEYVAPRNDKERALVNIWEQVLKADTVGIYDNFFELGGDSILSIQIISRAKRSGIHITAKQIFDYQTIAELSEVARELQDVVLAEQGLLTGEIPLTPIQTWFFEEQLSDRHHFNQSLILQLDRRLEVEKLKACLEAIVCQHDMLRTQFKLNNSRWVQHYIDPEHISHLIEESFEVINLSGLPENLRSEQIEHLCDQAQATLNLESGPLIRFVYFDLGDQAQARLALIIHHLVVDVFSWRILLEDLQTAVGLALRGAKIDLGAKTTSFKQWSESLHQYARSDELSGDYAYWSALQQDQSGALPVDRSGINNVESVKSVERTLPVAVTERLLKKAGKAYRTEINDLLLAALYQVVSSWSNTDRITVDMEGHGREFVSDQLDISRTVGWFTSIYPVVLSSKLDAGIDALVKGVKQQLRDIPKKGLTFGLYKYLSIHSEDVESQQSAGSELSFNYLGQLDQVVEEGGMLSRAPEHTGAEISANAERHYLIEVSARVQGGELAMSWRYSENLHDAETIEKLATQYLESLIAIVDHCCNDAVVGYTPSDFPLAKLDQAQVDALCVMPGIETVVPLSPVQEGMLFHALYEPGSWVYFDQIIVPIVGAVNEDAMFEAWRTVVSRHQILRTGFVWEGLVKPLQVVVENAELDIQRYDWSNLESDVARAKFDRLLQDDRNLGFNFKRHSVMRLSWVAFPDNEHRLVWSFHHILLDGWSMPVVFGELFATYESIVSKQNIALPIAPRYQDFIAWLNRQDAKAAFEFWTEYLSGFTATTPIPVRNSAAIAAEKARSLDGASRYCEREIIISGALLKGLQDVAKRYRITLNNILQGAWGLLLNRYSGETDVLFGTTVSGRPAELPGIEVMVGLFINTLPMRLDVKPGASFIDWLQEQQARQSEIKNYEYSSLVEVHKASELSSKQALFDSILVFENYPIDEKLEETQASLSIGKVDAFQQTNFPLTLIVIPGAELVLRFSYDSFLFEAETIQRMLTHIEHILLTVQGSPSIRLNDIPLLSMREEQQLLNSWNDTGRLFASDSSLIDLFLKKVDDHGERIAWEHGDQKVSYDLLNRRSNKLARALVEKGVQPGQDIAISFDRSLQMVEAMLAVLKVGGAYVPIDPEYPQDRIEHIVTDTASPVLLTFKDNIDRMQAMASAVDTEVLAIETLLDQAAALSDANLNLGSNSGSKARAYVIYTSGSTGKPKGVCVPQIAVSRLVLNTDYVDLKPGHRMGHASNVSFDAATFELWGALLNGGTLVCVDRDTALSPKHFSDAIVNESIDVLFITTALFNALSKQKLDVFAGLDYCLFGGEACDPNQVKSVIDSGNGPNHLLHVYGPTENTTFSTWYEVKKVLPGSTTIPIGRPIANSTLYVLDDSLRPSPIGVNGEIYVGGLGLADGYLNRPELTSSAFIDHPFKPGERLYKTGDLGRLLPDGALEISGRIDDQVKIRGYRIELGEIETALNLMPSVRESTVVVRAMANGSKQLVAYCERQSSEAQLSVAELKAKLRQTLPDYMVPSAIVMLDQLPLNPNGKVDRRALPEPASEDFVVNDYVAPRNESEQALVDIWKEVLELDKVGVFDDFFDLGGHSLLINKVSTRLKQKTGVELPLRTLFEVPTIASLAEILQSLAVPNVSEIDEAWDEEDFEEGSL</sequence>
<dbReference type="PROSITE" id="PS50075">
    <property type="entry name" value="CARRIER"/>
    <property type="match status" value="3"/>
</dbReference>
<keyword evidence="5" id="KW-0677">Repeat</keyword>
<dbReference type="Gene3D" id="3.40.50.980">
    <property type="match status" value="6"/>
</dbReference>
<dbReference type="PROSITE" id="PS00012">
    <property type="entry name" value="PHOSPHOPANTETHEINE"/>
    <property type="match status" value="3"/>
</dbReference>
<dbReference type="InterPro" id="IPR023213">
    <property type="entry name" value="CAT-like_dom_sf"/>
</dbReference>
<dbReference type="GO" id="GO:0043041">
    <property type="term" value="P:amino acid activation for nonribosomal peptide biosynthetic process"/>
    <property type="evidence" value="ECO:0007669"/>
    <property type="project" value="TreeGrafter"/>
</dbReference>
<dbReference type="InterPro" id="IPR025110">
    <property type="entry name" value="AMP-bd_C"/>
</dbReference>
<dbReference type="SUPFAM" id="SSF52777">
    <property type="entry name" value="CoA-dependent acyltransferases"/>
    <property type="match status" value="10"/>
</dbReference>
<accession>A0A2K9LIG7</accession>
<evidence type="ECO:0000313" key="8">
    <source>
        <dbReference type="Proteomes" id="UP000235116"/>
    </source>
</evidence>
<dbReference type="FunFam" id="2.30.38.10:FF:000001">
    <property type="entry name" value="Non-ribosomal peptide synthetase PvdI"/>
    <property type="match status" value="2"/>
</dbReference>
<dbReference type="InterPro" id="IPR006162">
    <property type="entry name" value="Ppantetheine_attach_site"/>
</dbReference>
<name>A0A2K9LIG7_9GAMM</name>
<evidence type="ECO:0000259" key="6">
    <source>
        <dbReference type="PROSITE" id="PS50075"/>
    </source>
</evidence>